<evidence type="ECO:0000313" key="4">
    <source>
        <dbReference type="Proteomes" id="UP000023785"/>
    </source>
</evidence>
<dbReference type="eggNOG" id="COG0697">
    <property type="taxonomic scope" value="Bacteria"/>
</dbReference>
<evidence type="ECO:0000313" key="3">
    <source>
        <dbReference type="EMBL" id="ESK37643.1"/>
    </source>
</evidence>
<dbReference type="InterPro" id="IPR037185">
    <property type="entry name" value="EmrE-like"/>
</dbReference>
<dbReference type="EMBL" id="AYER01000009">
    <property type="protein sequence ID" value="ESK37643.1"/>
    <property type="molecule type" value="Genomic_DNA"/>
</dbReference>
<dbReference type="Proteomes" id="UP000023785">
    <property type="component" value="Unassembled WGS sequence"/>
</dbReference>
<reference evidence="3 4" key="1">
    <citation type="submission" date="2013-10" db="EMBL/GenBank/DDBJ databases">
        <title>The Genome Sequence of Acinetobacter nectaris CIP 110549.</title>
        <authorList>
            <consortium name="The Broad Institute Genomics Platform"/>
            <consortium name="The Broad Institute Genome Sequencing Center for Infectious Disease"/>
            <person name="Cerqueira G."/>
            <person name="Feldgarden M."/>
            <person name="Courvalin P."/>
            <person name="Grillot-Courvalin C."/>
            <person name="Clermont D."/>
            <person name="Rocha E."/>
            <person name="Yoon E.-J."/>
            <person name="Nemec A."/>
            <person name="Young S.K."/>
            <person name="Zeng Q."/>
            <person name="Gargeya S."/>
            <person name="Fitzgerald M."/>
            <person name="Abouelleil A."/>
            <person name="Alvarado L."/>
            <person name="Berlin A.M."/>
            <person name="Chapman S.B."/>
            <person name="Gainer-Dewar J."/>
            <person name="Goldberg J."/>
            <person name="Gnerre S."/>
            <person name="Griggs A."/>
            <person name="Gujja S."/>
            <person name="Hansen M."/>
            <person name="Howarth C."/>
            <person name="Imamovic A."/>
            <person name="Ireland A."/>
            <person name="Larimer J."/>
            <person name="McCowan C."/>
            <person name="Murphy C."/>
            <person name="Pearson M."/>
            <person name="Poon T.W."/>
            <person name="Priest M."/>
            <person name="Roberts A."/>
            <person name="Saif S."/>
            <person name="Shea T."/>
            <person name="Sykes S."/>
            <person name="Wortman J."/>
            <person name="Nusbaum C."/>
            <person name="Birren B."/>
        </authorList>
    </citation>
    <scope>NUCLEOTIDE SEQUENCE [LARGE SCALE GENOMIC DNA]</scope>
    <source>
        <strain evidence="3 4">CIP 110549</strain>
    </source>
</reference>
<dbReference type="PANTHER" id="PTHR22911:SF137">
    <property type="entry name" value="SOLUTE CARRIER FAMILY 35 MEMBER G2-RELATED"/>
    <property type="match status" value="1"/>
</dbReference>
<feature type="transmembrane region" description="Helical" evidence="1">
    <location>
        <begin position="209"/>
        <end position="230"/>
    </location>
</feature>
<feature type="transmembrane region" description="Helical" evidence="1">
    <location>
        <begin position="91"/>
        <end position="112"/>
    </location>
</feature>
<feature type="domain" description="EamA" evidence="2">
    <location>
        <begin position="5"/>
        <end position="137"/>
    </location>
</feature>
<evidence type="ECO:0000256" key="1">
    <source>
        <dbReference type="SAM" id="Phobius"/>
    </source>
</evidence>
<gene>
    <name evidence="3" type="ORF">P256_02076</name>
</gene>
<feature type="transmembrane region" description="Helical" evidence="1">
    <location>
        <begin position="263"/>
        <end position="282"/>
    </location>
</feature>
<feature type="domain" description="EamA" evidence="2">
    <location>
        <begin position="149"/>
        <end position="276"/>
    </location>
</feature>
<sequence length="289" mass="31778">MERFAPILVIFGAVSYAMVGIVLEVATHHGYPVQKIIVGMYLLSFIVLHMLYCVSKQTNSSLSRKEFILFLSLGIFTISITYCFYHSLRFVGVPIATLLLMQSSWMTPLLSACLRKTSLAKKDIISMCFIVFGVFLSAYSHDVTISFAGIGWGLAAALSYSIMLLCSSNLAKEKSVLEKSSAISLGAFLISLVLFHNDSYVDFLSERTYWSLLYALFATILPLTLLATGLKYISANLAGALITLEIPAAYVLSAFFLADHITINQILGCLIITLTIGLPKVLNKKKPNI</sequence>
<accession>V2T5D5</accession>
<keyword evidence="4" id="KW-1185">Reference proteome</keyword>
<dbReference type="Pfam" id="PF00892">
    <property type="entry name" value="EamA"/>
    <property type="match status" value="2"/>
</dbReference>
<organism evidence="3 4">
    <name type="scientific">Acinetobacter nectaris CIP 110549</name>
    <dbReference type="NCBI Taxonomy" id="1392540"/>
    <lineage>
        <taxon>Bacteria</taxon>
        <taxon>Pseudomonadati</taxon>
        <taxon>Pseudomonadota</taxon>
        <taxon>Gammaproteobacteria</taxon>
        <taxon>Moraxellales</taxon>
        <taxon>Moraxellaceae</taxon>
        <taxon>Acinetobacter</taxon>
    </lineage>
</organism>
<dbReference type="AlphaFoldDB" id="V2T5D5"/>
<keyword evidence="1" id="KW-1133">Transmembrane helix</keyword>
<keyword evidence="1" id="KW-0812">Transmembrane</keyword>
<evidence type="ECO:0000259" key="2">
    <source>
        <dbReference type="Pfam" id="PF00892"/>
    </source>
</evidence>
<dbReference type="HOGENOM" id="CLU_961817_0_0_6"/>
<comment type="caution">
    <text evidence="3">The sequence shown here is derived from an EMBL/GenBank/DDBJ whole genome shotgun (WGS) entry which is preliminary data.</text>
</comment>
<feature type="transmembrane region" description="Helical" evidence="1">
    <location>
        <begin position="67"/>
        <end position="85"/>
    </location>
</feature>
<feature type="transmembrane region" description="Helical" evidence="1">
    <location>
        <begin position="36"/>
        <end position="55"/>
    </location>
</feature>
<dbReference type="InterPro" id="IPR000620">
    <property type="entry name" value="EamA_dom"/>
</dbReference>
<dbReference type="PANTHER" id="PTHR22911">
    <property type="entry name" value="ACYL-MALONYL CONDENSING ENZYME-RELATED"/>
    <property type="match status" value="1"/>
</dbReference>
<dbReference type="RefSeq" id="WP_023273689.1">
    <property type="nucleotide sequence ID" value="NZ_KI530735.1"/>
</dbReference>
<proteinExistence type="predicted"/>
<feature type="transmembrane region" description="Helical" evidence="1">
    <location>
        <begin position="124"/>
        <end position="141"/>
    </location>
</feature>
<dbReference type="OrthoDB" id="6638501at2"/>
<feature type="transmembrane region" description="Helical" evidence="1">
    <location>
        <begin position="237"/>
        <end position="257"/>
    </location>
</feature>
<dbReference type="SUPFAM" id="SSF103481">
    <property type="entry name" value="Multidrug resistance efflux transporter EmrE"/>
    <property type="match status" value="2"/>
</dbReference>
<protein>
    <recommendedName>
        <fullName evidence="2">EamA domain-containing protein</fullName>
    </recommendedName>
</protein>
<dbReference type="PATRIC" id="fig|1392540.3.peg.1999"/>
<feature type="transmembrane region" description="Helical" evidence="1">
    <location>
        <begin position="180"/>
        <end position="197"/>
    </location>
</feature>
<dbReference type="GO" id="GO:0016020">
    <property type="term" value="C:membrane"/>
    <property type="evidence" value="ECO:0007669"/>
    <property type="project" value="InterPro"/>
</dbReference>
<feature type="transmembrane region" description="Helical" evidence="1">
    <location>
        <begin position="147"/>
        <end position="168"/>
    </location>
</feature>
<name>V2T5D5_9GAMM</name>
<feature type="transmembrane region" description="Helical" evidence="1">
    <location>
        <begin position="7"/>
        <end position="30"/>
    </location>
</feature>
<keyword evidence="1" id="KW-0472">Membrane</keyword>